<gene>
    <name evidence="2" type="ORF">TVAG_185350</name>
</gene>
<protein>
    <recommendedName>
        <fullName evidence="1">SGF29 C-terminal domain-containing protein</fullName>
    </recommendedName>
</protein>
<dbReference type="KEGG" id="tva:5468790"/>
<evidence type="ECO:0000313" key="3">
    <source>
        <dbReference type="Proteomes" id="UP000001542"/>
    </source>
</evidence>
<dbReference type="InterPro" id="IPR010750">
    <property type="entry name" value="SGF29_tudor-like_dom"/>
</dbReference>
<dbReference type="AlphaFoldDB" id="A2D8I0"/>
<reference evidence="2" key="1">
    <citation type="submission" date="2006-10" db="EMBL/GenBank/DDBJ databases">
        <authorList>
            <person name="Amadeo P."/>
            <person name="Zhao Q."/>
            <person name="Wortman J."/>
            <person name="Fraser-Liggett C."/>
            <person name="Carlton J."/>
        </authorList>
    </citation>
    <scope>NUCLEOTIDE SEQUENCE</scope>
    <source>
        <strain evidence="2">G3</strain>
    </source>
</reference>
<evidence type="ECO:0000313" key="2">
    <source>
        <dbReference type="EMBL" id="EAY23229.1"/>
    </source>
</evidence>
<sequence>MQNSIPIDKLKETILAIHNLDIATKQAMNIEEQFNKQPTTTSATDCDNFYKKIDESFQQSIEHIIESISSVGSAIAQKKSNLSAEERLPQKFEVDALLFSFYFGKPKYVGSPIPTHCGCFAYKIKKLFPNMFICFKNNTNFMLMIIHNVNETSIDAYDPYDPNPTPQLVTLTSEQWTPLPVIIPMKPSKRWEFTRTEKVLALPHIEHSHIFYPATVIYTPADAQSETRGYTLDIEGYGQQVIPEQYVIKIPPSWL</sequence>
<dbReference type="Proteomes" id="UP000001542">
    <property type="component" value="Unassembled WGS sequence"/>
</dbReference>
<dbReference type="SMR" id="A2D8I0"/>
<dbReference type="EMBL" id="DS113179">
    <property type="protein sequence ID" value="EAY23229.1"/>
    <property type="molecule type" value="Genomic_DNA"/>
</dbReference>
<dbReference type="RefSeq" id="XP_001584215.1">
    <property type="nucleotide sequence ID" value="XM_001584165.1"/>
</dbReference>
<keyword evidence="3" id="KW-1185">Reference proteome</keyword>
<dbReference type="InParanoid" id="A2D8I0"/>
<dbReference type="VEuPathDB" id="TrichDB:TVAG_185350"/>
<reference evidence="2" key="2">
    <citation type="journal article" date="2007" name="Science">
        <title>Draft genome sequence of the sexually transmitted pathogen Trichomonas vaginalis.</title>
        <authorList>
            <person name="Carlton J.M."/>
            <person name="Hirt R.P."/>
            <person name="Silva J.C."/>
            <person name="Delcher A.L."/>
            <person name="Schatz M."/>
            <person name="Zhao Q."/>
            <person name="Wortman J.R."/>
            <person name="Bidwell S.L."/>
            <person name="Alsmark U.C.M."/>
            <person name="Besteiro S."/>
            <person name="Sicheritz-Ponten T."/>
            <person name="Noel C.J."/>
            <person name="Dacks J.B."/>
            <person name="Foster P.G."/>
            <person name="Simillion C."/>
            <person name="Van de Peer Y."/>
            <person name="Miranda-Saavedra D."/>
            <person name="Barton G.J."/>
            <person name="Westrop G.D."/>
            <person name="Mueller S."/>
            <person name="Dessi D."/>
            <person name="Fiori P.L."/>
            <person name="Ren Q."/>
            <person name="Paulsen I."/>
            <person name="Zhang H."/>
            <person name="Bastida-Corcuera F.D."/>
            <person name="Simoes-Barbosa A."/>
            <person name="Brown M.T."/>
            <person name="Hayes R.D."/>
            <person name="Mukherjee M."/>
            <person name="Okumura C.Y."/>
            <person name="Schneider R."/>
            <person name="Smith A.J."/>
            <person name="Vanacova S."/>
            <person name="Villalvazo M."/>
            <person name="Haas B.J."/>
            <person name="Pertea M."/>
            <person name="Feldblyum T.V."/>
            <person name="Utterback T.R."/>
            <person name="Shu C.L."/>
            <person name="Osoegawa K."/>
            <person name="de Jong P.J."/>
            <person name="Hrdy I."/>
            <person name="Horvathova L."/>
            <person name="Zubacova Z."/>
            <person name="Dolezal P."/>
            <person name="Malik S.B."/>
            <person name="Logsdon J.M. Jr."/>
            <person name="Henze K."/>
            <person name="Gupta A."/>
            <person name="Wang C.C."/>
            <person name="Dunne R.L."/>
            <person name="Upcroft J.A."/>
            <person name="Upcroft P."/>
            <person name="White O."/>
            <person name="Salzberg S.L."/>
            <person name="Tang P."/>
            <person name="Chiu C.-H."/>
            <person name="Lee Y.-S."/>
            <person name="Embley T.M."/>
            <person name="Coombs G.H."/>
            <person name="Mottram J.C."/>
            <person name="Tachezy J."/>
            <person name="Fraser-Liggett C.M."/>
            <person name="Johnson P.J."/>
        </authorList>
    </citation>
    <scope>NUCLEOTIDE SEQUENCE [LARGE SCALE GENOMIC DNA]</scope>
    <source>
        <strain evidence="2">G3</strain>
    </source>
</reference>
<evidence type="ECO:0000259" key="1">
    <source>
        <dbReference type="PROSITE" id="PS51518"/>
    </source>
</evidence>
<dbReference type="VEuPathDB" id="TrichDB:TVAGG3_0393030"/>
<accession>A2D8I0</accession>
<feature type="domain" description="SGF29 C-terminal" evidence="1">
    <location>
        <begin position="120"/>
        <end position="255"/>
    </location>
</feature>
<organism evidence="2 3">
    <name type="scientific">Trichomonas vaginalis (strain ATCC PRA-98 / G3)</name>
    <dbReference type="NCBI Taxonomy" id="412133"/>
    <lineage>
        <taxon>Eukaryota</taxon>
        <taxon>Metamonada</taxon>
        <taxon>Parabasalia</taxon>
        <taxon>Trichomonadida</taxon>
        <taxon>Trichomonadidae</taxon>
        <taxon>Trichomonas</taxon>
    </lineage>
</organism>
<name>A2D8I0_TRIV3</name>
<dbReference type="PROSITE" id="PS51518">
    <property type="entry name" value="SGF29_C"/>
    <property type="match status" value="1"/>
</dbReference>
<proteinExistence type="predicted"/>